<keyword evidence="1" id="KW-1133">Transmembrane helix</keyword>
<accession>A0A3B6PEJ6</accession>
<evidence type="ECO:0000313" key="4">
    <source>
        <dbReference type="Proteomes" id="UP000019116"/>
    </source>
</evidence>
<dbReference type="Pfam" id="PF13962">
    <property type="entry name" value="PGG"/>
    <property type="match status" value="1"/>
</dbReference>
<reference evidence="3" key="2">
    <citation type="submission" date="2018-10" db="UniProtKB">
        <authorList>
            <consortium name="EnsemblPlants"/>
        </authorList>
    </citation>
    <scope>IDENTIFICATION</scope>
</reference>
<dbReference type="Gramene" id="TraesCS6B03G0036800.1">
    <property type="protein sequence ID" value="TraesCS6B03G0036800.1.CDS1"/>
    <property type="gene ID" value="TraesCS6B03G0036800"/>
</dbReference>
<keyword evidence="1" id="KW-0472">Membrane</keyword>
<evidence type="ECO:0000256" key="1">
    <source>
        <dbReference type="SAM" id="Phobius"/>
    </source>
</evidence>
<protein>
    <recommendedName>
        <fullName evidence="2">PGG domain-containing protein</fullName>
    </recommendedName>
</protein>
<dbReference type="PANTHER" id="PTHR24177">
    <property type="entry name" value="CASKIN"/>
    <property type="match status" value="1"/>
</dbReference>
<feature type="domain" description="PGG" evidence="2">
    <location>
        <begin position="70"/>
        <end position="128"/>
    </location>
</feature>
<feature type="transmembrane region" description="Helical" evidence="1">
    <location>
        <begin position="107"/>
        <end position="126"/>
    </location>
</feature>
<reference evidence="3" key="1">
    <citation type="submission" date="2018-08" db="EMBL/GenBank/DDBJ databases">
        <authorList>
            <person name="Rossello M."/>
        </authorList>
    </citation>
    <scope>NUCLEOTIDE SEQUENCE [LARGE SCALE GENOMIC DNA]</scope>
    <source>
        <strain evidence="3">cv. Chinese Spring</strain>
    </source>
</reference>
<feature type="transmembrane region" description="Helical" evidence="1">
    <location>
        <begin position="132"/>
        <end position="151"/>
    </location>
</feature>
<evidence type="ECO:0000259" key="2">
    <source>
        <dbReference type="Pfam" id="PF13962"/>
    </source>
</evidence>
<feature type="transmembrane region" description="Helical" evidence="1">
    <location>
        <begin position="75"/>
        <end position="95"/>
    </location>
</feature>
<dbReference type="Gramene" id="TraesCS6B02G016300.1">
    <property type="protein sequence ID" value="TraesCS6B02G016300.1.cds1"/>
    <property type="gene ID" value="TraesCS6B02G016300"/>
</dbReference>
<dbReference type="Gramene" id="TraesWEE_scaffold_057804_01G000100.1">
    <property type="protein sequence ID" value="TraesWEE_scaffold_057804_01G000100.1"/>
    <property type="gene ID" value="TraesWEE_scaffold_057804_01G000100"/>
</dbReference>
<dbReference type="PANTHER" id="PTHR24177:SF428">
    <property type="entry name" value="PGG DOMAIN-CONTAINING PROTEIN"/>
    <property type="match status" value="1"/>
</dbReference>
<dbReference type="AlphaFoldDB" id="A0A3B6PEJ6"/>
<proteinExistence type="predicted"/>
<dbReference type="EnsemblPlants" id="TraesCS6B02G016300.1">
    <property type="protein sequence ID" value="TraesCS6B02G016300.1.cds1"/>
    <property type="gene ID" value="TraesCS6B02G016300"/>
</dbReference>
<keyword evidence="4" id="KW-1185">Reference proteome</keyword>
<name>A0A3B6PEJ6_WHEAT</name>
<dbReference type="SMR" id="A0A3B6PEJ6"/>
<evidence type="ECO:0000313" key="3">
    <source>
        <dbReference type="EnsemblPlants" id="TraesCS6B02G016300.1.cds1"/>
    </source>
</evidence>
<keyword evidence="1" id="KW-0812">Transmembrane</keyword>
<dbReference type="OrthoDB" id="1166648at2759"/>
<dbReference type="Proteomes" id="UP000019116">
    <property type="component" value="Chromosome 6B"/>
</dbReference>
<dbReference type="STRING" id="4565.A0A3B6PEJ6"/>
<dbReference type="InterPro" id="IPR026961">
    <property type="entry name" value="PGG_dom"/>
</dbReference>
<organism evidence="3">
    <name type="scientific">Triticum aestivum</name>
    <name type="common">Wheat</name>
    <dbReference type="NCBI Taxonomy" id="4565"/>
    <lineage>
        <taxon>Eukaryota</taxon>
        <taxon>Viridiplantae</taxon>
        <taxon>Streptophyta</taxon>
        <taxon>Embryophyta</taxon>
        <taxon>Tracheophyta</taxon>
        <taxon>Spermatophyta</taxon>
        <taxon>Magnoliopsida</taxon>
        <taxon>Liliopsida</taxon>
        <taxon>Poales</taxon>
        <taxon>Poaceae</taxon>
        <taxon>BOP clade</taxon>
        <taxon>Pooideae</taxon>
        <taxon>Triticodae</taxon>
        <taxon>Triticeae</taxon>
        <taxon>Triticinae</taxon>
        <taxon>Triticum</taxon>
    </lineage>
</organism>
<sequence>MVLATVIASITYASGLSPPGSFEKVPEQIVRVPSPPPPPPSLIPPDISDPTIPPTTYGEQMIPLLFIVSPTRCRIFYYSNTAAFALSLSIILLLASQDLLRLAKIKALEILVALNVMALLVAYVAAASFGSVQLLVCVGLVLAVPVALVVMSSRLCGNYFWDGL</sequence>